<dbReference type="SUPFAM" id="SSF50475">
    <property type="entry name" value="FMN-binding split barrel"/>
    <property type="match status" value="1"/>
</dbReference>
<organism evidence="2 3">
    <name type="scientific">Thalassobius vesicularis</name>
    <dbReference type="NCBI Taxonomy" id="1294297"/>
    <lineage>
        <taxon>Bacteria</taxon>
        <taxon>Pseudomonadati</taxon>
        <taxon>Pseudomonadota</taxon>
        <taxon>Alphaproteobacteria</taxon>
        <taxon>Rhodobacterales</taxon>
        <taxon>Roseobacteraceae</taxon>
        <taxon>Thalassovita</taxon>
    </lineage>
</organism>
<accession>A0A4S3MBC4</accession>
<evidence type="ECO:0000313" key="2">
    <source>
        <dbReference type="EMBL" id="THD75915.1"/>
    </source>
</evidence>
<comment type="caution">
    <text evidence="2">The sequence shown here is derived from an EMBL/GenBank/DDBJ whole genome shotgun (WGS) entry which is preliminary data.</text>
</comment>
<protein>
    <submittedName>
        <fullName evidence="2">Pyridoxamine 5-phosphate oxidase</fullName>
    </submittedName>
</protein>
<sequence length="160" mass="16933">MTDPIRPTDDEARSLARSLLRQARFAALAVNDPDTGAPYVSRIALGMVGGPVSLISALAVHARALAADPACALLVGEPGPKGDALSHPRLTVQAVARFIPRSDPAHEEMAAQYLRDHPKAKLYLVLGDFGFVAFAPQRAFLNGGFGRAFHLTPTDLADPA</sequence>
<dbReference type="RefSeq" id="WP_136338276.1">
    <property type="nucleotide sequence ID" value="NZ_SSMD01000002.1"/>
</dbReference>
<feature type="domain" description="Pyridoxamine 5'-phosphate oxidase N-terminal" evidence="1">
    <location>
        <begin position="16"/>
        <end position="140"/>
    </location>
</feature>
<name>A0A4S3MBC4_9RHOB</name>
<dbReference type="AlphaFoldDB" id="A0A4S3MBC4"/>
<evidence type="ECO:0000259" key="1">
    <source>
        <dbReference type="Pfam" id="PF01243"/>
    </source>
</evidence>
<reference evidence="2 3" key="1">
    <citation type="submission" date="2019-04" db="EMBL/GenBank/DDBJ databases">
        <title>Draft genome sequence of Youngimonas vesicularis.</title>
        <authorList>
            <person name="Hameed A."/>
        </authorList>
    </citation>
    <scope>NUCLEOTIDE SEQUENCE [LARGE SCALE GENOMIC DNA]</scope>
    <source>
        <strain evidence="2 3">CC-AMW-E</strain>
    </source>
</reference>
<dbReference type="InterPro" id="IPR012349">
    <property type="entry name" value="Split_barrel_FMN-bd"/>
</dbReference>
<dbReference type="EMBL" id="SSMD01000002">
    <property type="protein sequence ID" value="THD75915.1"/>
    <property type="molecule type" value="Genomic_DNA"/>
</dbReference>
<dbReference type="Pfam" id="PF01243">
    <property type="entry name" value="PNPOx_N"/>
    <property type="match status" value="1"/>
</dbReference>
<keyword evidence="3" id="KW-1185">Reference proteome</keyword>
<dbReference type="Gene3D" id="2.30.110.10">
    <property type="entry name" value="Electron Transport, Fmn-binding Protein, Chain A"/>
    <property type="match status" value="1"/>
</dbReference>
<proteinExistence type="predicted"/>
<gene>
    <name evidence="2" type="ORF">E7681_05570</name>
</gene>
<evidence type="ECO:0000313" key="3">
    <source>
        <dbReference type="Proteomes" id="UP000306113"/>
    </source>
</evidence>
<dbReference type="InterPro" id="IPR011576">
    <property type="entry name" value="Pyridox_Oxase_N"/>
</dbReference>
<dbReference type="OrthoDB" id="9814594at2"/>
<dbReference type="Proteomes" id="UP000306113">
    <property type="component" value="Unassembled WGS sequence"/>
</dbReference>